<accession>A0A6J2UN65</accession>
<keyword evidence="4" id="KW-1133">Transmembrane helix</keyword>
<feature type="transmembrane region" description="Helical" evidence="4">
    <location>
        <begin position="234"/>
        <end position="257"/>
    </location>
</feature>
<dbReference type="GO" id="GO:0006955">
    <property type="term" value="P:immune response"/>
    <property type="evidence" value="ECO:0007669"/>
    <property type="project" value="InterPro"/>
</dbReference>
<reference evidence="7" key="1">
    <citation type="submission" date="2025-08" db="UniProtKB">
        <authorList>
            <consortium name="RefSeq"/>
        </authorList>
    </citation>
    <scope>IDENTIFICATION</scope>
</reference>
<dbReference type="GO" id="GO:0042613">
    <property type="term" value="C:MHC class II protein complex"/>
    <property type="evidence" value="ECO:0007669"/>
    <property type="project" value="InterPro"/>
</dbReference>
<keyword evidence="2" id="KW-0325">Glycoprotein</keyword>
<keyword evidence="4" id="KW-0812">Transmembrane</keyword>
<evidence type="ECO:0000313" key="6">
    <source>
        <dbReference type="Proteomes" id="UP000504632"/>
    </source>
</evidence>
<dbReference type="OrthoDB" id="8925804at2759"/>
<dbReference type="SMART" id="SM00920">
    <property type="entry name" value="MHC_II_alpha"/>
    <property type="match status" value="1"/>
</dbReference>
<dbReference type="SMART" id="SM00407">
    <property type="entry name" value="IGc1"/>
    <property type="match status" value="1"/>
</dbReference>
<dbReference type="PROSITE" id="PS50835">
    <property type="entry name" value="IG_LIKE"/>
    <property type="match status" value="1"/>
</dbReference>
<dbReference type="SUPFAM" id="SSF54452">
    <property type="entry name" value="MHC antigen-recognition domain"/>
    <property type="match status" value="1"/>
</dbReference>
<keyword evidence="4" id="KW-0472">Membrane</keyword>
<proteinExistence type="inferred from homology"/>
<dbReference type="InterPro" id="IPR001003">
    <property type="entry name" value="MHC_II_a_N"/>
</dbReference>
<dbReference type="PROSITE" id="PS00290">
    <property type="entry name" value="IG_MHC"/>
    <property type="match status" value="1"/>
</dbReference>
<dbReference type="GO" id="GO:0019882">
    <property type="term" value="P:antigen processing and presentation"/>
    <property type="evidence" value="ECO:0007669"/>
    <property type="project" value="InterPro"/>
</dbReference>
<evidence type="ECO:0000256" key="1">
    <source>
        <dbReference type="ARBA" id="ARBA00007394"/>
    </source>
</evidence>
<dbReference type="Pfam" id="PF07654">
    <property type="entry name" value="C1-set"/>
    <property type="match status" value="1"/>
</dbReference>
<evidence type="ECO:0000256" key="4">
    <source>
        <dbReference type="SAM" id="Phobius"/>
    </source>
</evidence>
<keyword evidence="3" id="KW-0393">Immunoglobulin domain</keyword>
<dbReference type="Pfam" id="PF00993">
    <property type="entry name" value="MHC_II_alpha"/>
    <property type="match status" value="1"/>
</dbReference>
<gene>
    <name evidence="7" type="primary">LOC115805050</name>
</gene>
<protein>
    <submittedName>
        <fullName evidence="7">H-2 class II histocompatibility antigen, A-U alpha chain-like</fullName>
    </submittedName>
</protein>
<evidence type="ECO:0000259" key="5">
    <source>
        <dbReference type="PROSITE" id="PS50835"/>
    </source>
</evidence>
<dbReference type="GeneID" id="115805050"/>
<dbReference type="InterPro" id="IPR011162">
    <property type="entry name" value="MHC_I/II-like_Ag-recog"/>
</dbReference>
<comment type="similarity">
    <text evidence="1">Belongs to the MHC class II family.</text>
</comment>
<dbReference type="Proteomes" id="UP000504632">
    <property type="component" value="Chromosome 1"/>
</dbReference>
<dbReference type="SUPFAM" id="SSF48726">
    <property type="entry name" value="Immunoglobulin"/>
    <property type="match status" value="1"/>
</dbReference>
<feature type="domain" description="Ig-like" evidence="5">
    <location>
        <begin position="125"/>
        <end position="233"/>
    </location>
</feature>
<dbReference type="InterPro" id="IPR013783">
    <property type="entry name" value="Ig-like_fold"/>
</dbReference>
<dbReference type="PANTHER" id="PTHR19944:SF86">
    <property type="entry name" value="HLA CLASS II HISTOCOMPATIBILITY ANTIGEN, DR ALPHA CHAIN"/>
    <property type="match status" value="1"/>
</dbReference>
<keyword evidence="6" id="KW-1185">Reference proteome</keyword>
<dbReference type="InterPro" id="IPR050160">
    <property type="entry name" value="MHC/Immunoglobulin"/>
</dbReference>
<evidence type="ECO:0000256" key="3">
    <source>
        <dbReference type="ARBA" id="ARBA00023319"/>
    </source>
</evidence>
<name>A0A6J2UN65_CHACN</name>
<dbReference type="RefSeq" id="XP_030621398.1">
    <property type="nucleotide sequence ID" value="XM_030765538.1"/>
</dbReference>
<dbReference type="AlphaFoldDB" id="A0A6J2UN65"/>
<evidence type="ECO:0000313" key="7">
    <source>
        <dbReference type="RefSeq" id="XP_030621398.1"/>
    </source>
</evidence>
<dbReference type="PANTHER" id="PTHR19944">
    <property type="entry name" value="MHC CLASS II-RELATED"/>
    <property type="match status" value="1"/>
</dbReference>
<dbReference type="Gene3D" id="2.60.40.10">
    <property type="entry name" value="Immunoglobulins"/>
    <property type="match status" value="1"/>
</dbReference>
<sequence length="262" mass="29370">MYMFDQVVIEDWPAVDGASFKKTRHPDAGASRFVLATLSVSVRSTHEFGQIQACSDTDEDADELAYIYDNEGVVYVDFKSKRDINTLPDFVDQVEFPSLYNFAVKSVTICKNTEKLLNQVYKDLPEALEPPQSSIYPKNDVRLGVENTLICHVTGFFPPPVRVIWKRNEKNVTDRVTLSRYFPNSDGTMNMFSTLKISPMEGDIYSCTVKHKALQQPQTRVWDIEGSEQLSVSPTVLCAVGLTVGLLGVFTGTFFLVKGNNS</sequence>
<dbReference type="InterPro" id="IPR036179">
    <property type="entry name" value="Ig-like_dom_sf"/>
</dbReference>
<organism evidence="6 7">
    <name type="scientific">Chanos chanos</name>
    <name type="common">Milkfish</name>
    <name type="synonym">Mugil chanos</name>
    <dbReference type="NCBI Taxonomy" id="29144"/>
    <lineage>
        <taxon>Eukaryota</taxon>
        <taxon>Metazoa</taxon>
        <taxon>Chordata</taxon>
        <taxon>Craniata</taxon>
        <taxon>Vertebrata</taxon>
        <taxon>Euteleostomi</taxon>
        <taxon>Actinopterygii</taxon>
        <taxon>Neopterygii</taxon>
        <taxon>Teleostei</taxon>
        <taxon>Ostariophysi</taxon>
        <taxon>Gonorynchiformes</taxon>
        <taxon>Chanidae</taxon>
        <taxon>Chanos</taxon>
    </lineage>
</organism>
<dbReference type="SMR" id="A0A6J2UN65"/>
<evidence type="ECO:0000256" key="2">
    <source>
        <dbReference type="ARBA" id="ARBA00023180"/>
    </source>
</evidence>
<dbReference type="InterPro" id="IPR003006">
    <property type="entry name" value="Ig/MHC_CS"/>
</dbReference>
<dbReference type="FunCoup" id="A0A6J2UN65">
    <property type="interactions" value="1046"/>
</dbReference>
<dbReference type="InParanoid" id="A0A6J2UN65"/>
<dbReference type="InterPro" id="IPR003597">
    <property type="entry name" value="Ig_C1-set"/>
</dbReference>
<dbReference type="InterPro" id="IPR007110">
    <property type="entry name" value="Ig-like_dom"/>
</dbReference>